<evidence type="ECO:0000256" key="1">
    <source>
        <dbReference type="SAM" id="SignalP"/>
    </source>
</evidence>
<accession>A0A9Q9AT57</accession>
<organism evidence="2 3">
    <name type="scientific">Septoria linicola</name>
    <dbReference type="NCBI Taxonomy" id="215465"/>
    <lineage>
        <taxon>Eukaryota</taxon>
        <taxon>Fungi</taxon>
        <taxon>Dikarya</taxon>
        <taxon>Ascomycota</taxon>
        <taxon>Pezizomycotina</taxon>
        <taxon>Dothideomycetes</taxon>
        <taxon>Dothideomycetidae</taxon>
        <taxon>Mycosphaerellales</taxon>
        <taxon>Mycosphaerellaceae</taxon>
        <taxon>Septoria</taxon>
    </lineage>
</organism>
<dbReference type="AlphaFoldDB" id="A0A9Q9AT57"/>
<name>A0A9Q9AT57_9PEZI</name>
<protein>
    <submittedName>
        <fullName evidence="2">Uncharacterized protein</fullName>
    </submittedName>
</protein>
<reference evidence="2" key="1">
    <citation type="submission" date="2022-06" db="EMBL/GenBank/DDBJ databases">
        <title>Complete genome sequences of two strains of the flax pathogen Septoria linicola.</title>
        <authorList>
            <person name="Lapalu N."/>
            <person name="Simon A."/>
            <person name="Demenou B."/>
            <person name="Paumier D."/>
            <person name="Guillot M.-P."/>
            <person name="Gout L."/>
            <person name="Valade R."/>
        </authorList>
    </citation>
    <scope>NUCLEOTIDE SEQUENCE</scope>
    <source>
        <strain evidence="2">SE15195</strain>
    </source>
</reference>
<proteinExistence type="predicted"/>
<gene>
    <name evidence="2" type="ORF">Slin15195_G049920</name>
</gene>
<keyword evidence="3" id="KW-1185">Reference proteome</keyword>
<feature type="chain" id="PRO_5040330127" evidence="1">
    <location>
        <begin position="17"/>
        <end position="208"/>
    </location>
</feature>
<evidence type="ECO:0000313" key="2">
    <source>
        <dbReference type="EMBL" id="USW51673.1"/>
    </source>
</evidence>
<evidence type="ECO:0000313" key="3">
    <source>
        <dbReference type="Proteomes" id="UP001056384"/>
    </source>
</evidence>
<keyword evidence="1" id="KW-0732">Signal</keyword>
<feature type="signal peptide" evidence="1">
    <location>
        <begin position="1"/>
        <end position="16"/>
    </location>
</feature>
<dbReference type="EMBL" id="CP099420">
    <property type="protein sequence ID" value="USW51673.1"/>
    <property type="molecule type" value="Genomic_DNA"/>
</dbReference>
<dbReference type="OrthoDB" id="2500614at2759"/>
<dbReference type="Proteomes" id="UP001056384">
    <property type="component" value="Chromosome 3"/>
</dbReference>
<sequence length="208" mass="21827">MLEFITVLLLTQIAGASHPKRDLPVDHGCIPCDPNDAPFYQAAQDAIAKIDPGLLQEGTTASEHIWPANYTPAICAAHAVNCMTSGPGVKWTEVGGLSAPLGRWAKEDGTETIAWGYWQSTLQWVGAGGSATTYNAHCTIFTCVKGTLQADIGLPGSPTARSLKGDGKNDDSTVNNCGCFPADLDADIHFSLFDPTLTPPATGSNLLG</sequence>